<feature type="transmembrane region" description="Helical" evidence="1">
    <location>
        <begin position="12"/>
        <end position="29"/>
    </location>
</feature>
<keyword evidence="1" id="KW-0812">Transmembrane</keyword>
<sequence length="121" mass="13574">MRDVTLQSHGNWSLVIGFWPLAILSGCIVRGQEQVLYRCFLVSWHPPTLSVFSLAPKPPLPWGPHRPGRRQHRPHCMAAAGRAPERTWRHVPGGPDDIPRAERCCGQEAGLPQVLCLDKKD</sequence>
<evidence type="ECO:0000256" key="1">
    <source>
        <dbReference type="SAM" id="Phobius"/>
    </source>
</evidence>
<dbReference type="EMBL" id="JANPWB010000015">
    <property type="protein sequence ID" value="KAJ1092625.1"/>
    <property type="molecule type" value="Genomic_DNA"/>
</dbReference>
<keyword evidence="1" id="KW-0472">Membrane</keyword>
<gene>
    <name evidence="2" type="ORF">NDU88_005735</name>
</gene>
<comment type="caution">
    <text evidence="2">The sequence shown here is derived from an EMBL/GenBank/DDBJ whole genome shotgun (WGS) entry which is preliminary data.</text>
</comment>
<keyword evidence="3" id="KW-1185">Reference proteome</keyword>
<protein>
    <submittedName>
        <fullName evidence="2">Uncharacterized protein</fullName>
    </submittedName>
</protein>
<keyword evidence="1" id="KW-1133">Transmembrane helix</keyword>
<evidence type="ECO:0000313" key="3">
    <source>
        <dbReference type="Proteomes" id="UP001066276"/>
    </source>
</evidence>
<evidence type="ECO:0000313" key="2">
    <source>
        <dbReference type="EMBL" id="KAJ1092625.1"/>
    </source>
</evidence>
<proteinExistence type="predicted"/>
<organism evidence="2 3">
    <name type="scientific">Pleurodeles waltl</name>
    <name type="common">Iberian ribbed newt</name>
    <dbReference type="NCBI Taxonomy" id="8319"/>
    <lineage>
        <taxon>Eukaryota</taxon>
        <taxon>Metazoa</taxon>
        <taxon>Chordata</taxon>
        <taxon>Craniata</taxon>
        <taxon>Vertebrata</taxon>
        <taxon>Euteleostomi</taxon>
        <taxon>Amphibia</taxon>
        <taxon>Batrachia</taxon>
        <taxon>Caudata</taxon>
        <taxon>Salamandroidea</taxon>
        <taxon>Salamandridae</taxon>
        <taxon>Pleurodelinae</taxon>
        <taxon>Pleurodeles</taxon>
    </lineage>
</organism>
<dbReference type="Proteomes" id="UP001066276">
    <property type="component" value="Chromosome 11"/>
</dbReference>
<dbReference type="AlphaFoldDB" id="A0AAV7LM21"/>
<accession>A0AAV7LM21</accession>
<reference evidence="2" key="1">
    <citation type="journal article" date="2022" name="bioRxiv">
        <title>Sequencing and chromosome-scale assembly of the giantPleurodeles waltlgenome.</title>
        <authorList>
            <person name="Brown T."/>
            <person name="Elewa A."/>
            <person name="Iarovenko S."/>
            <person name="Subramanian E."/>
            <person name="Araus A.J."/>
            <person name="Petzold A."/>
            <person name="Susuki M."/>
            <person name="Suzuki K.-i.T."/>
            <person name="Hayashi T."/>
            <person name="Toyoda A."/>
            <person name="Oliveira C."/>
            <person name="Osipova E."/>
            <person name="Leigh N.D."/>
            <person name="Simon A."/>
            <person name="Yun M.H."/>
        </authorList>
    </citation>
    <scope>NUCLEOTIDE SEQUENCE</scope>
    <source>
        <strain evidence="2">20211129_DDA</strain>
        <tissue evidence="2">Liver</tissue>
    </source>
</reference>
<dbReference type="PROSITE" id="PS51257">
    <property type="entry name" value="PROKAR_LIPOPROTEIN"/>
    <property type="match status" value="1"/>
</dbReference>
<name>A0AAV7LM21_PLEWA</name>